<keyword evidence="4 7" id="KW-0812">Transmembrane</keyword>
<feature type="transmembrane region" description="Helical" evidence="7">
    <location>
        <begin position="58"/>
        <end position="86"/>
    </location>
</feature>
<comment type="caution">
    <text evidence="9">The sequence shown here is derived from an EMBL/GenBank/DDBJ whole genome shotgun (WGS) entry which is preliminary data.</text>
</comment>
<dbReference type="InterPro" id="IPR000515">
    <property type="entry name" value="MetI-like"/>
</dbReference>
<dbReference type="SUPFAM" id="SSF161098">
    <property type="entry name" value="MetI-like"/>
    <property type="match status" value="1"/>
</dbReference>
<dbReference type="CDD" id="cd06261">
    <property type="entry name" value="TM_PBP2"/>
    <property type="match status" value="1"/>
</dbReference>
<feature type="transmembrane region" description="Helical" evidence="7">
    <location>
        <begin position="227"/>
        <end position="248"/>
    </location>
</feature>
<evidence type="ECO:0000256" key="1">
    <source>
        <dbReference type="ARBA" id="ARBA00004651"/>
    </source>
</evidence>
<evidence type="ECO:0000256" key="4">
    <source>
        <dbReference type="ARBA" id="ARBA00022692"/>
    </source>
</evidence>
<dbReference type="Gene3D" id="1.10.3720.10">
    <property type="entry name" value="MetI-like"/>
    <property type="match status" value="1"/>
</dbReference>
<name>A0A5C7DSZ4_9BACT</name>
<evidence type="ECO:0000259" key="8">
    <source>
        <dbReference type="PROSITE" id="PS50928"/>
    </source>
</evidence>
<feature type="transmembrane region" description="Helical" evidence="7">
    <location>
        <begin position="98"/>
        <end position="116"/>
    </location>
</feature>
<keyword evidence="5 7" id="KW-1133">Transmembrane helix</keyword>
<evidence type="ECO:0000256" key="7">
    <source>
        <dbReference type="RuleBase" id="RU363032"/>
    </source>
</evidence>
<dbReference type="PANTHER" id="PTHR43386:SF1">
    <property type="entry name" value="D,D-DIPEPTIDE TRANSPORT SYSTEM PERMEASE PROTEIN DDPC-RELATED"/>
    <property type="match status" value="1"/>
</dbReference>
<dbReference type="AlphaFoldDB" id="A0A5C7DSZ4"/>
<keyword evidence="6 7" id="KW-0472">Membrane</keyword>
<accession>A0A5C7DSZ4</accession>
<evidence type="ECO:0000256" key="3">
    <source>
        <dbReference type="ARBA" id="ARBA00022475"/>
    </source>
</evidence>
<evidence type="ECO:0000313" key="9">
    <source>
        <dbReference type="EMBL" id="TXE87566.1"/>
    </source>
</evidence>
<dbReference type="GO" id="GO:0005886">
    <property type="term" value="C:plasma membrane"/>
    <property type="evidence" value="ECO:0007669"/>
    <property type="project" value="UniProtKB-SubCell"/>
</dbReference>
<gene>
    <name evidence="9" type="ORF">FPD38_05110</name>
</gene>
<feature type="transmembrane region" description="Helical" evidence="7">
    <location>
        <begin position="122"/>
        <end position="141"/>
    </location>
</feature>
<keyword evidence="2 7" id="KW-0813">Transport</keyword>
<evidence type="ECO:0000256" key="5">
    <source>
        <dbReference type="ARBA" id="ARBA00022989"/>
    </source>
</evidence>
<comment type="subcellular location">
    <subcellularLocation>
        <location evidence="1 7">Cell membrane</location>
        <topology evidence="1 7">Multi-pass membrane protein</topology>
    </subcellularLocation>
</comment>
<sequence>MRKIYLVLFFIGIILAIFAPYISSYDPNLIDLSKAKQAPNLTHIFGTDLLGRDLFARILYALRVSLLVGILAAFLSVVFALFYVFLTRFFAYAFFARVLDMLLALPSLLTIMFFQSFLAGSIWSMIFIIALGHFAFVAKVLDTHINKFQKLEFYQNAIILGSTKTKALFKELLPACWNLLFVLFVLNIAHAITSEATLSFFGLGVDLSTPSLGNILNEVSKSVFLGFWWMIVFPVMFILLLILPLLALGNDMQEDIKI</sequence>
<dbReference type="PANTHER" id="PTHR43386">
    <property type="entry name" value="OLIGOPEPTIDE TRANSPORT SYSTEM PERMEASE PROTEIN APPC"/>
    <property type="match status" value="1"/>
</dbReference>
<dbReference type="Proteomes" id="UP000321629">
    <property type="component" value="Unassembled WGS sequence"/>
</dbReference>
<comment type="similarity">
    <text evidence="7">Belongs to the binding-protein-dependent transport system permease family.</text>
</comment>
<dbReference type="Pfam" id="PF00528">
    <property type="entry name" value="BPD_transp_1"/>
    <property type="match status" value="1"/>
</dbReference>
<dbReference type="GO" id="GO:0055085">
    <property type="term" value="P:transmembrane transport"/>
    <property type="evidence" value="ECO:0007669"/>
    <property type="project" value="InterPro"/>
</dbReference>
<reference evidence="9 10" key="1">
    <citation type="submission" date="2019-07" db="EMBL/GenBank/DDBJ databases">
        <title>Rapid identification of Enteric Bacteria from Whole Genome Sequences (WGS) using Average Nucleotide Identity (ANI).</title>
        <authorList>
            <person name="Lane C."/>
        </authorList>
    </citation>
    <scope>NUCLEOTIDE SEQUENCE [LARGE SCALE GENOMIC DNA]</scope>
    <source>
        <strain evidence="9 10">2016D-0084</strain>
    </source>
</reference>
<feature type="domain" description="ABC transmembrane type-1" evidence="8">
    <location>
        <begin position="62"/>
        <end position="249"/>
    </location>
</feature>
<keyword evidence="3" id="KW-1003">Cell membrane</keyword>
<dbReference type="PROSITE" id="PS50928">
    <property type="entry name" value="ABC_TM1"/>
    <property type="match status" value="1"/>
</dbReference>
<evidence type="ECO:0000256" key="6">
    <source>
        <dbReference type="ARBA" id="ARBA00023136"/>
    </source>
</evidence>
<dbReference type="EMBL" id="VOWJ01000028">
    <property type="protein sequence ID" value="TXE87566.1"/>
    <property type="molecule type" value="Genomic_DNA"/>
</dbReference>
<evidence type="ECO:0000256" key="2">
    <source>
        <dbReference type="ARBA" id="ARBA00022448"/>
    </source>
</evidence>
<feature type="transmembrane region" description="Helical" evidence="7">
    <location>
        <begin position="5"/>
        <end position="23"/>
    </location>
</feature>
<evidence type="ECO:0000313" key="10">
    <source>
        <dbReference type="Proteomes" id="UP000321629"/>
    </source>
</evidence>
<dbReference type="InterPro" id="IPR035906">
    <property type="entry name" value="MetI-like_sf"/>
</dbReference>
<dbReference type="RefSeq" id="WP_147555665.1">
    <property type="nucleotide sequence ID" value="NZ_VOWJ01000028.1"/>
</dbReference>
<dbReference type="InterPro" id="IPR050366">
    <property type="entry name" value="BP-dependent_transpt_permease"/>
</dbReference>
<organism evidence="9 10">
    <name type="scientific">Campylobacter volucris</name>
    <dbReference type="NCBI Taxonomy" id="1031542"/>
    <lineage>
        <taxon>Bacteria</taxon>
        <taxon>Pseudomonadati</taxon>
        <taxon>Campylobacterota</taxon>
        <taxon>Epsilonproteobacteria</taxon>
        <taxon>Campylobacterales</taxon>
        <taxon>Campylobacteraceae</taxon>
        <taxon>Campylobacter</taxon>
    </lineage>
</organism>
<feature type="transmembrane region" description="Helical" evidence="7">
    <location>
        <begin position="172"/>
        <end position="192"/>
    </location>
</feature>
<proteinExistence type="inferred from homology"/>
<protein>
    <submittedName>
        <fullName evidence="9">ABC transporter permease</fullName>
    </submittedName>
</protein>